<organism evidence="1">
    <name type="scientific">Anguilla anguilla</name>
    <name type="common">European freshwater eel</name>
    <name type="synonym">Muraena anguilla</name>
    <dbReference type="NCBI Taxonomy" id="7936"/>
    <lineage>
        <taxon>Eukaryota</taxon>
        <taxon>Metazoa</taxon>
        <taxon>Chordata</taxon>
        <taxon>Craniata</taxon>
        <taxon>Vertebrata</taxon>
        <taxon>Euteleostomi</taxon>
        <taxon>Actinopterygii</taxon>
        <taxon>Neopterygii</taxon>
        <taxon>Teleostei</taxon>
        <taxon>Anguilliformes</taxon>
        <taxon>Anguillidae</taxon>
        <taxon>Anguilla</taxon>
    </lineage>
</organism>
<reference evidence="1" key="2">
    <citation type="journal article" date="2015" name="Fish Shellfish Immunol.">
        <title>Early steps in the European eel (Anguilla anguilla)-Vibrio vulnificus interaction in the gills: Role of the RtxA13 toxin.</title>
        <authorList>
            <person name="Callol A."/>
            <person name="Pajuelo D."/>
            <person name="Ebbesson L."/>
            <person name="Teles M."/>
            <person name="MacKenzie S."/>
            <person name="Amaro C."/>
        </authorList>
    </citation>
    <scope>NUCLEOTIDE SEQUENCE</scope>
</reference>
<dbReference type="EMBL" id="GBXM01032863">
    <property type="protein sequence ID" value="JAH75714.1"/>
    <property type="molecule type" value="Transcribed_RNA"/>
</dbReference>
<proteinExistence type="predicted"/>
<evidence type="ECO:0000313" key="1">
    <source>
        <dbReference type="EMBL" id="JAH75714.1"/>
    </source>
</evidence>
<sequence>MPSCMTKCTDTISTNNFLLELNVLKEMTQQGRA</sequence>
<reference evidence="1" key="1">
    <citation type="submission" date="2014-11" db="EMBL/GenBank/DDBJ databases">
        <authorList>
            <person name="Amaro Gonzalez C."/>
        </authorList>
    </citation>
    <scope>NUCLEOTIDE SEQUENCE</scope>
</reference>
<dbReference type="AlphaFoldDB" id="A0A0E9VC70"/>
<protein>
    <submittedName>
        <fullName evidence="1">Uncharacterized protein</fullName>
    </submittedName>
</protein>
<accession>A0A0E9VC70</accession>
<name>A0A0E9VC70_ANGAN</name>